<dbReference type="RefSeq" id="WP_106615573.1">
    <property type="nucleotide sequence ID" value="NZ_PYAX01000004.1"/>
</dbReference>
<dbReference type="InterPro" id="IPR011032">
    <property type="entry name" value="GroES-like_sf"/>
</dbReference>
<reference evidence="11 12" key="1">
    <citation type="submission" date="2018-03" db="EMBL/GenBank/DDBJ databases">
        <title>Genomic Encyclopedia of Type Strains, Phase III (KMG-III): the genomes of soil and plant-associated and newly described type strains.</title>
        <authorList>
            <person name="Whitman W."/>
        </authorList>
    </citation>
    <scope>NUCLEOTIDE SEQUENCE [LARGE SCALE GENOMIC DNA]</scope>
    <source>
        <strain evidence="11 12">CGMCC 4.7097</strain>
    </source>
</reference>
<sequence>MRAAVITASSAPLELREMPIPEPGAHQVLVRMEACGICHVDVEIACGDWPAQPALPLISGHEGVGIVEQVGEGVAASRLGRRVALPWLCRACGECGFCLSGWMVLCESQRNTGHRIGGGHAEYAVADARHAVPVPDGVPPLEAAPLTCAGVTGYKAVRAGRVGPADRVAVFGVGGPGHLAIQYARHAGGFVTAVDVEAGMLDLARELGAEQVIDARTRDPAAVIQAQGGADVAIALTAVPSAHEHALRSLRHGGRLVCARPPGGAIPDPVFEAVTRGITMVGSVVGTREDLVEVFALHAAGHTVVTVEPRKLEEINEAFADILADGARAHLAIEY</sequence>
<comment type="similarity">
    <text evidence="2 9">Belongs to the zinc-containing alcohol dehydrogenase family.</text>
</comment>
<dbReference type="InterPro" id="IPR020843">
    <property type="entry name" value="ER"/>
</dbReference>
<feature type="domain" description="Enoyl reductase (ER)" evidence="10">
    <location>
        <begin position="8"/>
        <end position="333"/>
    </location>
</feature>
<proteinExistence type="inferred from homology"/>
<dbReference type="GO" id="GO:0008270">
    <property type="term" value="F:zinc ion binding"/>
    <property type="evidence" value="ECO:0007669"/>
    <property type="project" value="InterPro"/>
</dbReference>
<dbReference type="Gene3D" id="3.40.50.720">
    <property type="entry name" value="NAD(P)-binding Rossmann-like Domain"/>
    <property type="match status" value="1"/>
</dbReference>
<dbReference type="EMBL" id="PYAX01000004">
    <property type="protein sequence ID" value="PSL55846.1"/>
    <property type="molecule type" value="Genomic_DNA"/>
</dbReference>
<evidence type="ECO:0000256" key="2">
    <source>
        <dbReference type="ARBA" id="ARBA00008072"/>
    </source>
</evidence>
<dbReference type="Gene3D" id="3.90.180.10">
    <property type="entry name" value="Medium-chain alcohol dehydrogenases, catalytic domain"/>
    <property type="match status" value="1"/>
</dbReference>
<dbReference type="Pfam" id="PF08240">
    <property type="entry name" value="ADH_N"/>
    <property type="match status" value="1"/>
</dbReference>
<evidence type="ECO:0000313" key="11">
    <source>
        <dbReference type="EMBL" id="PSL55846.1"/>
    </source>
</evidence>
<evidence type="ECO:0000256" key="8">
    <source>
        <dbReference type="ARBA" id="ARBA00049243"/>
    </source>
</evidence>
<keyword evidence="6" id="KW-0560">Oxidoreductase</keyword>
<dbReference type="InterPro" id="IPR013149">
    <property type="entry name" value="ADH-like_C"/>
</dbReference>
<evidence type="ECO:0000256" key="5">
    <source>
        <dbReference type="ARBA" id="ARBA00022833"/>
    </source>
</evidence>
<dbReference type="EC" id="1.1.1.1" evidence="3"/>
<dbReference type="Pfam" id="PF00107">
    <property type="entry name" value="ADH_zinc_N"/>
    <property type="match status" value="1"/>
</dbReference>
<comment type="cofactor">
    <cofactor evidence="1 9">
        <name>Zn(2+)</name>
        <dbReference type="ChEBI" id="CHEBI:29105"/>
    </cofactor>
</comment>
<dbReference type="InterPro" id="IPR013154">
    <property type="entry name" value="ADH-like_N"/>
</dbReference>
<comment type="caution">
    <text evidence="11">The sequence shown here is derived from an EMBL/GenBank/DDBJ whole genome shotgun (WGS) entry which is preliminary data.</text>
</comment>
<dbReference type="InterPro" id="IPR036291">
    <property type="entry name" value="NAD(P)-bd_dom_sf"/>
</dbReference>
<dbReference type="PROSITE" id="PS00059">
    <property type="entry name" value="ADH_ZINC"/>
    <property type="match status" value="1"/>
</dbReference>
<evidence type="ECO:0000256" key="9">
    <source>
        <dbReference type="RuleBase" id="RU361277"/>
    </source>
</evidence>
<dbReference type="InterPro" id="IPR002328">
    <property type="entry name" value="ADH_Zn_CS"/>
</dbReference>
<gene>
    <name evidence="11" type="ORF">B0I31_104137</name>
</gene>
<evidence type="ECO:0000256" key="3">
    <source>
        <dbReference type="ARBA" id="ARBA00013190"/>
    </source>
</evidence>
<dbReference type="GO" id="GO:0004022">
    <property type="term" value="F:alcohol dehydrogenase (NAD+) activity"/>
    <property type="evidence" value="ECO:0007669"/>
    <property type="project" value="UniProtKB-EC"/>
</dbReference>
<name>A0A2P8IBK8_SACCR</name>
<keyword evidence="4 9" id="KW-0479">Metal-binding</keyword>
<dbReference type="SUPFAM" id="SSF51735">
    <property type="entry name" value="NAD(P)-binding Rossmann-fold domains"/>
    <property type="match status" value="1"/>
</dbReference>
<evidence type="ECO:0000256" key="7">
    <source>
        <dbReference type="ARBA" id="ARBA00049164"/>
    </source>
</evidence>
<evidence type="ECO:0000259" key="10">
    <source>
        <dbReference type="SMART" id="SM00829"/>
    </source>
</evidence>
<evidence type="ECO:0000256" key="6">
    <source>
        <dbReference type="ARBA" id="ARBA00023002"/>
    </source>
</evidence>
<protein>
    <recommendedName>
        <fullName evidence="3">alcohol dehydrogenase</fullName>
        <ecNumber evidence="3">1.1.1.1</ecNumber>
    </recommendedName>
</protein>
<dbReference type="SMART" id="SM00829">
    <property type="entry name" value="PKS_ER"/>
    <property type="match status" value="1"/>
</dbReference>
<evidence type="ECO:0000313" key="12">
    <source>
        <dbReference type="Proteomes" id="UP000241118"/>
    </source>
</evidence>
<evidence type="ECO:0000256" key="1">
    <source>
        <dbReference type="ARBA" id="ARBA00001947"/>
    </source>
</evidence>
<dbReference type="OrthoDB" id="3567264at2"/>
<dbReference type="Proteomes" id="UP000241118">
    <property type="component" value="Unassembled WGS sequence"/>
</dbReference>
<keyword evidence="12" id="KW-1185">Reference proteome</keyword>
<comment type="catalytic activity">
    <reaction evidence="8">
        <text>a primary alcohol + NAD(+) = an aldehyde + NADH + H(+)</text>
        <dbReference type="Rhea" id="RHEA:10736"/>
        <dbReference type="ChEBI" id="CHEBI:15378"/>
        <dbReference type="ChEBI" id="CHEBI:15734"/>
        <dbReference type="ChEBI" id="CHEBI:17478"/>
        <dbReference type="ChEBI" id="CHEBI:57540"/>
        <dbReference type="ChEBI" id="CHEBI:57945"/>
        <dbReference type="EC" id="1.1.1.1"/>
    </reaction>
</comment>
<dbReference type="AlphaFoldDB" id="A0A2P8IBK8"/>
<organism evidence="11 12">
    <name type="scientific">Saccharothrix carnea</name>
    <dbReference type="NCBI Taxonomy" id="1280637"/>
    <lineage>
        <taxon>Bacteria</taxon>
        <taxon>Bacillati</taxon>
        <taxon>Actinomycetota</taxon>
        <taxon>Actinomycetes</taxon>
        <taxon>Pseudonocardiales</taxon>
        <taxon>Pseudonocardiaceae</taxon>
        <taxon>Saccharothrix</taxon>
    </lineage>
</organism>
<comment type="catalytic activity">
    <reaction evidence="7">
        <text>a secondary alcohol + NAD(+) = a ketone + NADH + H(+)</text>
        <dbReference type="Rhea" id="RHEA:10740"/>
        <dbReference type="ChEBI" id="CHEBI:15378"/>
        <dbReference type="ChEBI" id="CHEBI:17087"/>
        <dbReference type="ChEBI" id="CHEBI:35681"/>
        <dbReference type="ChEBI" id="CHEBI:57540"/>
        <dbReference type="ChEBI" id="CHEBI:57945"/>
        <dbReference type="EC" id="1.1.1.1"/>
    </reaction>
</comment>
<evidence type="ECO:0000256" key="4">
    <source>
        <dbReference type="ARBA" id="ARBA00022723"/>
    </source>
</evidence>
<accession>A0A2P8IBK8</accession>
<dbReference type="PANTHER" id="PTHR42940:SF8">
    <property type="entry name" value="VACUOLAR PROTEIN SORTING-ASSOCIATED PROTEIN 11"/>
    <property type="match status" value="1"/>
</dbReference>
<keyword evidence="5 9" id="KW-0862">Zinc</keyword>
<dbReference type="SUPFAM" id="SSF50129">
    <property type="entry name" value="GroES-like"/>
    <property type="match status" value="1"/>
</dbReference>
<dbReference type="CDD" id="cd08297">
    <property type="entry name" value="CAD3"/>
    <property type="match status" value="1"/>
</dbReference>
<dbReference type="PANTHER" id="PTHR42940">
    <property type="entry name" value="ALCOHOL DEHYDROGENASE 1-RELATED"/>
    <property type="match status" value="1"/>
</dbReference>